<evidence type="ECO:0000313" key="3">
    <source>
        <dbReference type="EMBL" id="TDO50547.1"/>
    </source>
</evidence>
<keyword evidence="1" id="KW-0732">Signal</keyword>
<dbReference type="Gene3D" id="3.40.50.2300">
    <property type="match status" value="2"/>
</dbReference>
<dbReference type="SUPFAM" id="SSF53822">
    <property type="entry name" value="Periplasmic binding protein-like I"/>
    <property type="match status" value="1"/>
</dbReference>
<dbReference type="InterPro" id="IPR025997">
    <property type="entry name" value="SBP_2_dom"/>
</dbReference>
<dbReference type="PROSITE" id="PS51257">
    <property type="entry name" value="PROKAR_LIPOPROTEIN"/>
    <property type="match status" value="1"/>
</dbReference>
<protein>
    <submittedName>
        <fullName evidence="3">ABC-type sugar transport system substrate-binding protein</fullName>
    </submittedName>
</protein>
<organism evidence="3 4">
    <name type="scientific">Kribbella caucasensis</name>
    <dbReference type="NCBI Taxonomy" id="2512215"/>
    <lineage>
        <taxon>Bacteria</taxon>
        <taxon>Bacillati</taxon>
        <taxon>Actinomycetota</taxon>
        <taxon>Actinomycetes</taxon>
        <taxon>Propionibacteriales</taxon>
        <taxon>Kribbellaceae</taxon>
        <taxon>Kribbella</taxon>
    </lineage>
</organism>
<dbReference type="OrthoDB" id="3460818at2"/>
<comment type="caution">
    <text evidence="3">The sequence shown here is derived from an EMBL/GenBank/DDBJ whole genome shotgun (WGS) entry which is preliminary data.</text>
</comment>
<dbReference type="Pfam" id="PF13407">
    <property type="entry name" value="Peripla_BP_4"/>
    <property type="match status" value="1"/>
</dbReference>
<keyword evidence="3" id="KW-0813">Transport</keyword>
<sequence length="380" mass="39141">MPRTSRCAAGLVAVLATALLVACGAPASGDAGGGATGQNAAAAAALAPYLKKPSVLPNLKPLPQRPPTGKTVYYVNTGSGSAAEIAHGVEAAAKALGWSYKQLTYNVANPATGNSAYLAAMNAGADGIISTGLPQAAIRDALDKAKAKGVKVVLINPTESPEGTDIGHVGNVQVLATAYGKVNALAIAADSEKSGKKAKVAVVSSSGIPILTTLTDAMIDGLKENCQGCEVDNVDVSAAAITSGQASTEVISYIQRHPGTNYVNLAVGAFEGGMRSALDAAGLKDVKIAGTQPTVAQNKEIQSGDSLFWLQVPYGYEAWEAVDALARSFTGGELTTHNTEEIPIWVVDKTNLDFDPKKLPEFPTDYQSQFAKLWKVSPTS</sequence>
<gene>
    <name evidence="3" type="ORF">EV643_10439</name>
</gene>
<feature type="domain" description="Periplasmic binding protein" evidence="2">
    <location>
        <begin position="83"/>
        <end position="328"/>
    </location>
</feature>
<feature type="signal peptide" evidence="1">
    <location>
        <begin position="1"/>
        <end position="27"/>
    </location>
</feature>
<accession>A0A4R6KIK7</accession>
<evidence type="ECO:0000256" key="1">
    <source>
        <dbReference type="SAM" id="SignalP"/>
    </source>
</evidence>
<keyword evidence="4" id="KW-1185">Reference proteome</keyword>
<evidence type="ECO:0000259" key="2">
    <source>
        <dbReference type="Pfam" id="PF13407"/>
    </source>
</evidence>
<dbReference type="EMBL" id="SNWQ01000004">
    <property type="protein sequence ID" value="TDO50547.1"/>
    <property type="molecule type" value="Genomic_DNA"/>
</dbReference>
<evidence type="ECO:0000313" key="4">
    <source>
        <dbReference type="Proteomes" id="UP000295388"/>
    </source>
</evidence>
<reference evidence="3 4" key="1">
    <citation type="submission" date="2019-03" db="EMBL/GenBank/DDBJ databases">
        <title>Genomic Encyclopedia of Type Strains, Phase III (KMG-III): the genomes of soil and plant-associated and newly described type strains.</title>
        <authorList>
            <person name="Whitman W."/>
        </authorList>
    </citation>
    <scope>NUCLEOTIDE SEQUENCE [LARGE SCALE GENOMIC DNA]</scope>
    <source>
        <strain evidence="3 4">VKM Ac-2527</strain>
    </source>
</reference>
<dbReference type="RefSeq" id="WP_133799755.1">
    <property type="nucleotide sequence ID" value="NZ_SNWQ01000004.1"/>
</dbReference>
<dbReference type="Proteomes" id="UP000295388">
    <property type="component" value="Unassembled WGS sequence"/>
</dbReference>
<name>A0A4R6KIK7_9ACTN</name>
<dbReference type="AlphaFoldDB" id="A0A4R6KIK7"/>
<keyword evidence="3" id="KW-0762">Sugar transport</keyword>
<proteinExistence type="predicted"/>
<feature type="chain" id="PRO_5020451012" evidence="1">
    <location>
        <begin position="28"/>
        <end position="380"/>
    </location>
</feature>
<dbReference type="InterPro" id="IPR028082">
    <property type="entry name" value="Peripla_BP_I"/>
</dbReference>